<dbReference type="PANTHER" id="PTHR43201">
    <property type="entry name" value="ACYL-COA SYNTHETASE"/>
    <property type="match status" value="1"/>
</dbReference>
<proteinExistence type="inferred from homology"/>
<dbReference type="InterPro" id="IPR042099">
    <property type="entry name" value="ANL_N_sf"/>
</dbReference>
<dbReference type="Gene3D" id="3.40.50.12780">
    <property type="entry name" value="N-terminal domain of ligase-like"/>
    <property type="match status" value="1"/>
</dbReference>
<dbReference type="SUPFAM" id="SSF56801">
    <property type="entry name" value="Acetyl-CoA synthetase-like"/>
    <property type="match status" value="1"/>
</dbReference>
<sequence length="343" mass="38639">MIIHSEFKLNGISYDAKTLSFWAKEKSKVGKEYEKIIGTFFLEWLNNDSDLKVQTSGTTGTAKQIALKKRAMIYSAKSTGAFFDLNAGSKALCCLPVKYIAGKMMLVRAMVLGWDLTIVEPSSSPLKDSYLKYDFVAMVPLQVQQSLEKLSNIKIVLIGGAKVNPNLAQKLIKNKVNAYESYSMTETITHIALKKIGTESFKLLSGITISQDQRGCLIIDAPNINDEMIVTNDLIELVSETEFIWKGRVDHVINSGGIKLFPEQIEAKLIEKITQRFFIYGLPDERLGEKIILVIEGLKKDTNPSIFSELTHYETPKQVVFITKFEETETGKIKRKETVLKYM</sequence>
<evidence type="ECO:0000259" key="3">
    <source>
        <dbReference type="Pfam" id="PF00501"/>
    </source>
</evidence>
<dbReference type="GO" id="GO:0006631">
    <property type="term" value="P:fatty acid metabolic process"/>
    <property type="evidence" value="ECO:0007669"/>
    <property type="project" value="TreeGrafter"/>
</dbReference>
<dbReference type="Gene3D" id="3.30.300.30">
    <property type="match status" value="1"/>
</dbReference>
<evidence type="ECO:0000256" key="2">
    <source>
        <dbReference type="ARBA" id="ARBA00022598"/>
    </source>
</evidence>
<dbReference type="InterPro" id="IPR000873">
    <property type="entry name" value="AMP-dep_synth/lig_dom"/>
</dbReference>
<organism evidence="4">
    <name type="scientific">Flavobacterium columnare</name>
    <dbReference type="NCBI Taxonomy" id="996"/>
    <lineage>
        <taxon>Bacteria</taxon>
        <taxon>Pseudomonadati</taxon>
        <taxon>Bacteroidota</taxon>
        <taxon>Flavobacteriia</taxon>
        <taxon>Flavobacteriales</taxon>
        <taxon>Flavobacteriaceae</taxon>
        <taxon>Flavobacterium</taxon>
    </lineage>
</organism>
<keyword evidence="2 4" id="KW-0436">Ligase</keyword>
<dbReference type="GO" id="GO:0031956">
    <property type="term" value="F:medium-chain fatty acid-CoA ligase activity"/>
    <property type="evidence" value="ECO:0007669"/>
    <property type="project" value="TreeGrafter"/>
</dbReference>
<dbReference type="AlphaFoldDB" id="A0AA94F1U2"/>
<evidence type="ECO:0000313" key="4">
    <source>
        <dbReference type="EMBL" id="RVU87993.1"/>
    </source>
</evidence>
<comment type="caution">
    <text evidence="4">The sequence shown here is derived from an EMBL/GenBank/DDBJ whole genome shotgun (WGS) entry which is preliminary data.</text>
</comment>
<comment type="similarity">
    <text evidence="1">Belongs to the ATP-dependent AMP-binding enzyme family.</text>
</comment>
<dbReference type="PANTHER" id="PTHR43201:SF5">
    <property type="entry name" value="MEDIUM-CHAIN ACYL-COA LIGASE ACSF2, MITOCHONDRIAL"/>
    <property type="match status" value="1"/>
</dbReference>
<dbReference type="InterPro" id="IPR045851">
    <property type="entry name" value="AMP-bd_C_sf"/>
</dbReference>
<dbReference type="RefSeq" id="WP_060381919.1">
    <property type="nucleotide sequence ID" value="NZ_RWGX02000016.1"/>
</dbReference>
<evidence type="ECO:0000256" key="1">
    <source>
        <dbReference type="ARBA" id="ARBA00006432"/>
    </source>
</evidence>
<dbReference type="EMBL" id="RWGX01000004">
    <property type="protein sequence ID" value="RVU87993.1"/>
    <property type="molecule type" value="Genomic_DNA"/>
</dbReference>
<reference evidence="4" key="1">
    <citation type="submission" date="2018-12" db="EMBL/GenBank/DDBJ databases">
        <title>Draft genome sequence of Flaovobacterium columnare BGFS27 isolated from channel catfish in Alabama.</title>
        <authorList>
            <person name="Cai W."/>
            <person name="Arias C."/>
        </authorList>
    </citation>
    <scope>NUCLEOTIDE SEQUENCE [LARGE SCALE GENOMIC DNA]</scope>
    <source>
        <strain evidence="4">BGFS27</strain>
    </source>
</reference>
<dbReference type="Pfam" id="PF00501">
    <property type="entry name" value="AMP-binding"/>
    <property type="match status" value="1"/>
</dbReference>
<gene>
    <name evidence="4" type="ORF">EJB19_07205</name>
</gene>
<name>A0AA94F1U2_9FLAO</name>
<dbReference type="KEGG" id="fcv:AWN65_03650"/>
<protein>
    <submittedName>
        <fullName evidence="4">O-succinylbenzoic acid--CoA ligase</fullName>
    </submittedName>
</protein>
<dbReference type="GeneID" id="56894866"/>
<feature type="domain" description="AMP-dependent synthetase/ligase" evidence="3">
    <location>
        <begin position="55"/>
        <end position="193"/>
    </location>
</feature>
<accession>A0AA94F1U2</accession>